<dbReference type="Gene3D" id="3.90.1150.10">
    <property type="entry name" value="Aspartate Aminotransferase, domain 1"/>
    <property type="match status" value="1"/>
</dbReference>
<keyword evidence="2 3" id="KW-0663">Pyridoxal phosphate</keyword>
<dbReference type="GO" id="GO:0030170">
    <property type="term" value="F:pyridoxal phosphate binding"/>
    <property type="evidence" value="ECO:0007669"/>
    <property type="project" value="InterPro"/>
</dbReference>
<proteinExistence type="inferred from homology"/>
<dbReference type="GO" id="GO:0005829">
    <property type="term" value="C:cytosol"/>
    <property type="evidence" value="ECO:0007669"/>
    <property type="project" value="TreeGrafter"/>
</dbReference>
<comment type="similarity">
    <text evidence="1 3">Belongs to the class-III pyridoxal-phosphate-dependent aminotransferase family.</text>
</comment>
<evidence type="ECO:0000256" key="2">
    <source>
        <dbReference type="ARBA" id="ARBA00022898"/>
    </source>
</evidence>
<dbReference type="InterPro" id="IPR015421">
    <property type="entry name" value="PyrdxlP-dep_Trfase_major"/>
</dbReference>
<dbReference type="Gene3D" id="3.40.640.10">
    <property type="entry name" value="Type I PLP-dependent aspartate aminotransferase-like (Major domain)"/>
    <property type="match status" value="1"/>
</dbReference>
<dbReference type="RefSeq" id="WP_052553175.1">
    <property type="nucleotide sequence ID" value="NZ_JMCC02000068.1"/>
</dbReference>
<reference evidence="4 5" key="1">
    <citation type="submission" date="2014-12" db="EMBL/GenBank/DDBJ databases">
        <title>Genome assembly of Enhygromyxa salina DSM 15201.</title>
        <authorList>
            <person name="Sharma G."/>
            <person name="Subramanian S."/>
        </authorList>
    </citation>
    <scope>NUCLEOTIDE SEQUENCE [LARGE SCALE GENOMIC DNA]</scope>
    <source>
        <strain evidence="4 5">DSM 15201</strain>
    </source>
</reference>
<dbReference type="GO" id="GO:0008483">
    <property type="term" value="F:transaminase activity"/>
    <property type="evidence" value="ECO:0007669"/>
    <property type="project" value="UniProtKB-KW"/>
</dbReference>
<evidence type="ECO:0000313" key="4">
    <source>
        <dbReference type="EMBL" id="KIG14651.1"/>
    </source>
</evidence>
<dbReference type="InterPro" id="IPR015422">
    <property type="entry name" value="PyrdxlP-dep_Trfase_small"/>
</dbReference>
<evidence type="ECO:0000313" key="5">
    <source>
        <dbReference type="Proteomes" id="UP000031599"/>
    </source>
</evidence>
<protein>
    <submittedName>
        <fullName evidence="4">Adenosylmethionine-8-amino-7-oxononanoate aminotransferase</fullName>
    </submittedName>
</protein>
<comment type="caution">
    <text evidence="4">The sequence shown here is derived from an EMBL/GenBank/DDBJ whole genome shotgun (WGS) entry which is preliminary data.</text>
</comment>
<name>A0A0C2CTZ6_9BACT</name>
<sequence length="441" mass="48162">MSMTSEEMISACLEHTMFSWSATGKVAPLPIARSEGVYMYTPEGQRILDFNSQLMSVNIGHSHPKLVAAIKQAAEGLHYVYPGAATEPRARLGKRLAELCPGDINSFFFTLGGAEANENAIKAARLYTGRAKILSSYRSYHGATNACMQLTGDPRRLHNEPGGPGYVHVMPPWPYEYSFGADEAQITENHLRYLEEVITYEGPDQIAAMFVETVVGTNGILPPPAGWLQGLRTLLDKYGILLVCDEVMCGWGRTGKLFAVEHYDVVPDILTMAKGLTSSAVPLGAMGVRAKIADHFRDNVFWGGLTYNAHAFACNVALAAIDILIDEGMVENAATLEHVMRSEIERLTAKHPSVRGGRCIGLFGIIDVQRNAAGDSIAPYNGTHPAMQQLAGFFRDQGLFTLMHWGSFMCNPPLCITKAQLLEGFEIIDRGLDTTDAVFEA</sequence>
<dbReference type="InterPro" id="IPR015424">
    <property type="entry name" value="PyrdxlP-dep_Trfase"/>
</dbReference>
<organism evidence="4 5">
    <name type="scientific">Enhygromyxa salina</name>
    <dbReference type="NCBI Taxonomy" id="215803"/>
    <lineage>
        <taxon>Bacteria</taxon>
        <taxon>Pseudomonadati</taxon>
        <taxon>Myxococcota</taxon>
        <taxon>Polyangia</taxon>
        <taxon>Nannocystales</taxon>
        <taxon>Nannocystaceae</taxon>
        <taxon>Enhygromyxa</taxon>
    </lineage>
</organism>
<dbReference type="InterPro" id="IPR005814">
    <property type="entry name" value="Aminotrans_3"/>
</dbReference>
<dbReference type="PANTHER" id="PTHR43094:SF1">
    <property type="entry name" value="AMINOTRANSFERASE CLASS-III"/>
    <property type="match status" value="1"/>
</dbReference>
<dbReference type="Proteomes" id="UP000031599">
    <property type="component" value="Unassembled WGS sequence"/>
</dbReference>
<dbReference type="Pfam" id="PF00202">
    <property type="entry name" value="Aminotran_3"/>
    <property type="match status" value="1"/>
</dbReference>
<evidence type="ECO:0000256" key="3">
    <source>
        <dbReference type="RuleBase" id="RU003560"/>
    </source>
</evidence>
<dbReference type="CDD" id="cd00610">
    <property type="entry name" value="OAT_like"/>
    <property type="match status" value="1"/>
</dbReference>
<dbReference type="EMBL" id="JMCC02000068">
    <property type="protein sequence ID" value="KIG14651.1"/>
    <property type="molecule type" value="Genomic_DNA"/>
</dbReference>
<dbReference type="SUPFAM" id="SSF53383">
    <property type="entry name" value="PLP-dependent transferases"/>
    <property type="match status" value="1"/>
</dbReference>
<dbReference type="AlphaFoldDB" id="A0A0C2CTZ6"/>
<dbReference type="PANTHER" id="PTHR43094">
    <property type="entry name" value="AMINOTRANSFERASE"/>
    <property type="match status" value="1"/>
</dbReference>
<keyword evidence="4" id="KW-0032">Aminotransferase</keyword>
<keyword evidence="4" id="KW-0808">Transferase</keyword>
<accession>A0A0C2CTZ6</accession>
<evidence type="ECO:0000256" key="1">
    <source>
        <dbReference type="ARBA" id="ARBA00008954"/>
    </source>
</evidence>
<gene>
    <name evidence="4" type="ORF">DB30_06462</name>
</gene>